<dbReference type="AlphaFoldDB" id="A0A5J9VD12"/>
<evidence type="ECO:0000256" key="1">
    <source>
        <dbReference type="SAM" id="MobiDB-lite"/>
    </source>
</evidence>
<evidence type="ECO:0000256" key="2">
    <source>
        <dbReference type="SAM" id="Phobius"/>
    </source>
</evidence>
<keyword evidence="2" id="KW-0812">Transmembrane</keyword>
<feature type="compositionally biased region" description="Low complexity" evidence="1">
    <location>
        <begin position="773"/>
        <end position="787"/>
    </location>
</feature>
<proteinExistence type="predicted"/>
<feature type="transmembrane region" description="Helical" evidence="2">
    <location>
        <begin position="476"/>
        <end position="495"/>
    </location>
</feature>
<feature type="region of interest" description="Disordered" evidence="1">
    <location>
        <begin position="672"/>
        <end position="809"/>
    </location>
</feature>
<dbReference type="Gramene" id="TVU34019">
    <property type="protein sequence ID" value="TVU34019"/>
    <property type="gene ID" value="EJB05_15840"/>
</dbReference>
<name>A0A5J9VD12_9POAL</name>
<feature type="transmembrane region" description="Helical" evidence="2">
    <location>
        <begin position="507"/>
        <end position="527"/>
    </location>
</feature>
<feature type="compositionally biased region" description="Pro residues" evidence="1">
    <location>
        <begin position="724"/>
        <end position="734"/>
    </location>
</feature>
<organism evidence="3 4">
    <name type="scientific">Eragrostis curvula</name>
    <name type="common">weeping love grass</name>
    <dbReference type="NCBI Taxonomy" id="38414"/>
    <lineage>
        <taxon>Eukaryota</taxon>
        <taxon>Viridiplantae</taxon>
        <taxon>Streptophyta</taxon>
        <taxon>Embryophyta</taxon>
        <taxon>Tracheophyta</taxon>
        <taxon>Spermatophyta</taxon>
        <taxon>Magnoliopsida</taxon>
        <taxon>Liliopsida</taxon>
        <taxon>Poales</taxon>
        <taxon>Poaceae</taxon>
        <taxon>PACMAD clade</taxon>
        <taxon>Chloridoideae</taxon>
        <taxon>Eragrostideae</taxon>
        <taxon>Eragrostidinae</taxon>
        <taxon>Eragrostis</taxon>
    </lineage>
</organism>
<keyword evidence="2" id="KW-0472">Membrane</keyword>
<reference evidence="3 4" key="1">
    <citation type="journal article" date="2019" name="Sci. Rep.">
        <title>A high-quality genome of Eragrostis curvula grass provides insights into Poaceae evolution and supports new strategies to enhance forage quality.</title>
        <authorList>
            <person name="Carballo J."/>
            <person name="Santos B.A.C.M."/>
            <person name="Zappacosta D."/>
            <person name="Garbus I."/>
            <person name="Selva J.P."/>
            <person name="Gallo C.A."/>
            <person name="Diaz A."/>
            <person name="Albertini E."/>
            <person name="Caccamo M."/>
            <person name="Echenique V."/>
        </authorList>
    </citation>
    <scope>NUCLEOTIDE SEQUENCE [LARGE SCALE GENOMIC DNA]</scope>
    <source>
        <strain evidence="4">cv. Victoria</strain>
        <tissue evidence="3">Leaf</tissue>
    </source>
</reference>
<dbReference type="Proteomes" id="UP000324897">
    <property type="component" value="Unassembled WGS sequence"/>
</dbReference>
<feature type="transmembrane region" description="Helical" evidence="2">
    <location>
        <begin position="442"/>
        <end position="464"/>
    </location>
</feature>
<feature type="compositionally biased region" description="Basic and acidic residues" evidence="1">
    <location>
        <begin position="739"/>
        <end position="756"/>
    </location>
</feature>
<comment type="caution">
    <text evidence="3">The sequence shown here is derived from an EMBL/GenBank/DDBJ whole genome shotgun (WGS) entry which is preliminary data.</text>
</comment>
<feature type="compositionally biased region" description="Pro residues" evidence="1">
    <location>
        <begin position="708"/>
        <end position="717"/>
    </location>
</feature>
<dbReference type="EMBL" id="RWGY01000009">
    <property type="protein sequence ID" value="TVU34019.1"/>
    <property type="molecule type" value="Genomic_DNA"/>
</dbReference>
<keyword evidence="4" id="KW-1185">Reference proteome</keyword>
<feature type="transmembrane region" description="Helical" evidence="2">
    <location>
        <begin position="557"/>
        <end position="578"/>
    </location>
</feature>
<feature type="transmembrane region" description="Helical" evidence="2">
    <location>
        <begin position="534"/>
        <end position="551"/>
    </location>
</feature>
<accession>A0A5J9VD12</accession>
<evidence type="ECO:0000313" key="4">
    <source>
        <dbReference type="Proteomes" id="UP000324897"/>
    </source>
</evidence>
<sequence>MLNRCPSGRDAMLGTVEDLIANSFHQLQYDKIKMGVIKEMVFGKPSRLIRSTIWLSYYTSLNLVISCTEGQFEAEHVIRNSFPLFFYEKGMPQMTQKITRLENEATLLYSSGELHRLGVFDTHVAARGCHVEMVGAKNGMFDVGIEPQASISDATSRILKTHVQVSQDSDLDVLVKMRDNWTDWDLAVVVNLIKKPLSCGTLLPALSAFRSTNYIVDTVLHCSSSHVALSEIVQKITRLENEATLLKSAEEGKVRDVNVMKNSQASGIVLPAPSASHCDNYIVDTLIQCSSDFSKKGSRSKGCPPQSGEKVKMHVVSRGWTRPCVLLASIIMMLLLVSAESIPDGVCPVNRITSIVDETCPVHQYEPKRLIATSEYWIDEYVHTELFQCKKPVLPDQSWIQQIDILLQRDDYAETKKEHIIDIAETKNEQTDHCPIKSWQEVIISLTGLLSNVVTNLGPLIICCQIGNLNDKQRQLLVGSTFSFLAAHCFWISYLSGQDCVDLWKCVSSGVAIALNVGYQIFFWIKIRKMNPKSLIGSLACMAIIIVASALTGKFQVIAAGILGVIFNAFAHIMRFLASGREWNGMAFTIACSGVLSSSLFWHKVDWAVEVCYKIGCLTSLFFRGVDALLLLYYLWEHCTEKRLPMVNNDGGHKKNRHVPNQFTQPQASVANVQASSMDVAPRGSSSVPPRRGIQDEQLDPQALAPHALPPTVPAPRPADSTTPKPPDSTPPKAPAAAVDHKSDTTNDPKTSDAVDPKPAAAADLKSSDPTDAKPAIAAPDAKPASLADRDSSDVTGAKPAEPEAGGRR</sequence>
<evidence type="ECO:0000313" key="3">
    <source>
        <dbReference type="EMBL" id="TVU34019.1"/>
    </source>
</evidence>
<protein>
    <submittedName>
        <fullName evidence="3">Uncharacterized protein</fullName>
    </submittedName>
</protein>
<keyword evidence="2" id="KW-1133">Transmembrane helix</keyword>
<gene>
    <name evidence="3" type="ORF">EJB05_15840</name>
</gene>